<comment type="caution">
    <text evidence="1">The sequence shown here is derived from an EMBL/GenBank/DDBJ whole genome shotgun (WGS) entry which is preliminary data.</text>
</comment>
<dbReference type="CTD" id="36344124"/>
<dbReference type="KEGG" id="egl:EGR_08409"/>
<evidence type="ECO:0000313" key="1">
    <source>
        <dbReference type="EMBL" id="EUB56681.1"/>
    </source>
</evidence>
<sequence>MTSRIGRMPATSTRATDARNHMDITIICNDGDDVFVFALKKLAFHRDRISFCSNGVRAYKSCSAFNFSLYFSKKYQSSLKRSNSDIPDVIYERRVLKYLPPEITEYAFFCCAKLISKKDHKNKSEKGKVRFLKIFIPTYHT</sequence>
<dbReference type="Proteomes" id="UP000019149">
    <property type="component" value="Unassembled WGS sequence"/>
</dbReference>
<dbReference type="EMBL" id="APAU02000106">
    <property type="protein sequence ID" value="EUB56681.1"/>
    <property type="molecule type" value="Genomic_DNA"/>
</dbReference>
<protein>
    <submittedName>
        <fullName evidence="1">Uncharacterized protein</fullName>
    </submittedName>
</protein>
<name>W6U8G6_ECHGR</name>
<proteinExistence type="predicted"/>
<organism evidence="1 2">
    <name type="scientific">Echinococcus granulosus</name>
    <name type="common">Hydatid tapeworm</name>
    <dbReference type="NCBI Taxonomy" id="6210"/>
    <lineage>
        <taxon>Eukaryota</taxon>
        <taxon>Metazoa</taxon>
        <taxon>Spiralia</taxon>
        <taxon>Lophotrochozoa</taxon>
        <taxon>Platyhelminthes</taxon>
        <taxon>Cestoda</taxon>
        <taxon>Eucestoda</taxon>
        <taxon>Cyclophyllidea</taxon>
        <taxon>Taeniidae</taxon>
        <taxon>Echinococcus</taxon>
        <taxon>Echinococcus granulosus group</taxon>
    </lineage>
</organism>
<keyword evidence="2" id="KW-1185">Reference proteome</keyword>
<accession>W6U8G6</accession>
<dbReference type="RefSeq" id="XP_024347877.1">
    <property type="nucleotide sequence ID" value="XM_024497658.1"/>
</dbReference>
<gene>
    <name evidence="1" type="ORF">EGR_08409</name>
</gene>
<dbReference type="GeneID" id="36344124"/>
<dbReference type="AlphaFoldDB" id="W6U8G6"/>
<evidence type="ECO:0000313" key="2">
    <source>
        <dbReference type="Proteomes" id="UP000019149"/>
    </source>
</evidence>
<reference evidence="1 2" key="1">
    <citation type="journal article" date="2013" name="Nat. Genet.">
        <title>The genome of the hydatid tapeworm Echinococcus granulosus.</title>
        <authorList>
            <person name="Zheng H."/>
            <person name="Zhang W."/>
            <person name="Zhang L."/>
            <person name="Zhang Z."/>
            <person name="Li J."/>
            <person name="Lu G."/>
            <person name="Zhu Y."/>
            <person name="Wang Y."/>
            <person name="Huang Y."/>
            <person name="Liu J."/>
            <person name="Kang H."/>
            <person name="Chen J."/>
            <person name="Wang L."/>
            <person name="Chen A."/>
            <person name="Yu S."/>
            <person name="Gao Z."/>
            <person name="Jin L."/>
            <person name="Gu W."/>
            <person name="Wang Z."/>
            <person name="Zhao L."/>
            <person name="Shi B."/>
            <person name="Wen H."/>
            <person name="Lin R."/>
            <person name="Jones M.K."/>
            <person name="Brejova B."/>
            <person name="Vinar T."/>
            <person name="Zhao G."/>
            <person name="McManus D.P."/>
            <person name="Chen Z."/>
            <person name="Zhou Y."/>
            <person name="Wang S."/>
        </authorList>
    </citation>
    <scope>NUCLEOTIDE SEQUENCE [LARGE SCALE GENOMIC DNA]</scope>
</reference>